<dbReference type="SMART" id="SM00724">
    <property type="entry name" value="TLC"/>
    <property type="match status" value="1"/>
</dbReference>
<sequence length="627" mass="67379">MPRPGGLPNPGGGGGISTEGTFVPGFLAASPSPHPLPGAGEQRRTEGRCEAFRRSRRSGREGDASAVTEQKPREPRPFPPLPGPRGRSGGGGERSTPPVRGAASAASELSGPQLARRPGEPGGSLRAQGRRRGDPAPAGRPAPIAAAGLVTRGVAPRARGQRPAAAGVAAGRGRGRGRAGGGGGGGGGGRRVETGAGGPRQSGAAPSRPEPRRGAERGDRPPSTHAADAGLRLALLPGALRTVHLGAAPRAARLDRQRLRDDQHQVRARPGAVRPTPAARGLCPAPRPAGARPLRRAEGGKGGRQEARGLPPRCLAPPGRWPELSEDRGRPPGREREPAGGRPRGAGRGGKLLLGGRGARRRRQYPLPHPLGARAACARGRLKAWALCCLLDRTFSFLFFFFFSFLPHVRLVSSVQAVLATGSGIVIIRSCNDVITDRHWLAREYVWFLIPYMIYDSYAMYLCEWYRTGDQSRRQSLTTFQSFLSKNRLMITHHAVILFVLVPVAQKLRGDLGDFFVGCIFTAELSTPFVSLGRVLIQLKQQHTLLYKVNGILTLTTFLCCRILLFPFMYWSYGQQQGLSLLQVPFNIPFYCNVANGFLIAPQIYWFSLLCKKATRLFDAPPARKDG</sequence>
<evidence type="ECO:0000256" key="7">
    <source>
        <dbReference type="SAM" id="Phobius"/>
    </source>
</evidence>
<keyword evidence="3 7" id="KW-1133">Transmembrane helix</keyword>
<evidence type="ECO:0000256" key="2">
    <source>
        <dbReference type="ARBA" id="ARBA00022692"/>
    </source>
</evidence>
<keyword evidence="4 5" id="KW-0472">Membrane</keyword>
<feature type="compositionally biased region" description="Gly residues" evidence="6">
    <location>
        <begin position="178"/>
        <end position="200"/>
    </location>
</feature>
<gene>
    <name evidence="9" type="primary">CABLES1</name>
</gene>
<dbReference type="InterPro" id="IPR050846">
    <property type="entry name" value="TLCD"/>
</dbReference>
<organism evidence="9 10">
    <name type="scientific">Felis catus</name>
    <name type="common">Cat</name>
    <name type="synonym">Felis silvestris catus</name>
    <dbReference type="NCBI Taxonomy" id="9685"/>
    <lineage>
        <taxon>Eukaryota</taxon>
        <taxon>Metazoa</taxon>
        <taxon>Chordata</taxon>
        <taxon>Craniata</taxon>
        <taxon>Vertebrata</taxon>
        <taxon>Euteleostomi</taxon>
        <taxon>Mammalia</taxon>
        <taxon>Eutheria</taxon>
        <taxon>Laurasiatheria</taxon>
        <taxon>Carnivora</taxon>
        <taxon>Feliformia</taxon>
        <taxon>Felidae</taxon>
        <taxon>Felinae</taxon>
        <taxon>Felis</taxon>
    </lineage>
</organism>
<dbReference type="InterPro" id="IPR006634">
    <property type="entry name" value="TLC-dom"/>
</dbReference>
<feature type="transmembrane region" description="Helical" evidence="7">
    <location>
        <begin position="549"/>
        <end position="568"/>
    </location>
</feature>
<feature type="region of interest" description="Disordered" evidence="6">
    <location>
        <begin position="254"/>
        <end position="354"/>
    </location>
</feature>
<feature type="transmembrane region" description="Helical" evidence="7">
    <location>
        <begin position="384"/>
        <end position="406"/>
    </location>
</feature>
<feature type="compositionally biased region" description="Low complexity" evidence="6">
    <location>
        <begin position="277"/>
        <end position="292"/>
    </location>
</feature>
<protein>
    <recommendedName>
        <fullName evidence="8">TLC domain-containing protein</fullName>
    </recommendedName>
</protein>
<reference evidence="9 10" key="1">
    <citation type="submission" date="2021-02" db="EMBL/GenBank/DDBJ databases">
        <title>Safari Cat Assemblies.</title>
        <authorList>
            <person name="Bredemeyer K.R."/>
            <person name="Murphy W.J."/>
        </authorList>
    </citation>
    <scope>NUCLEOTIDE SEQUENCE [LARGE SCALE GENOMIC DNA]</scope>
</reference>
<evidence type="ECO:0000313" key="10">
    <source>
        <dbReference type="Proteomes" id="UP000823872"/>
    </source>
</evidence>
<reference evidence="9" key="2">
    <citation type="submission" date="2025-08" db="UniProtKB">
        <authorList>
            <consortium name="Ensembl"/>
        </authorList>
    </citation>
    <scope>IDENTIFICATION</scope>
    <source>
        <strain evidence="9">breed Abyssinian</strain>
    </source>
</reference>
<evidence type="ECO:0000256" key="1">
    <source>
        <dbReference type="ARBA" id="ARBA00004141"/>
    </source>
</evidence>
<feature type="transmembrane region" description="Helical" evidence="7">
    <location>
        <begin position="588"/>
        <end position="607"/>
    </location>
</feature>
<feature type="compositionally biased region" description="Basic and acidic residues" evidence="6">
    <location>
        <begin position="323"/>
        <end position="339"/>
    </location>
</feature>
<keyword evidence="10" id="KW-1185">Reference proteome</keyword>
<feature type="compositionally biased region" description="Basic and acidic residues" evidence="6">
    <location>
        <begin position="295"/>
        <end position="307"/>
    </location>
</feature>
<feature type="compositionally biased region" description="Gly residues" evidence="6">
    <location>
        <begin position="342"/>
        <end position="354"/>
    </location>
</feature>
<evidence type="ECO:0000256" key="6">
    <source>
        <dbReference type="SAM" id="MobiDB-lite"/>
    </source>
</evidence>
<comment type="subcellular location">
    <subcellularLocation>
        <location evidence="1">Membrane</location>
        <topology evidence="1">Multi-pass membrane protein</topology>
    </subcellularLocation>
</comment>
<dbReference type="PANTHER" id="PTHR13439:SF20">
    <property type="entry name" value="TLC DOMAIN-CONTAINING PROTEIN 3A"/>
    <property type="match status" value="1"/>
</dbReference>
<dbReference type="PROSITE" id="PS50922">
    <property type="entry name" value="TLC"/>
    <property type="match status" value="1"/>
</dbReference>
<feature type="transmembrane region" description="Helical" evidence="7">
    <location>
        <begin position="512"/>
        <end position="537"/>
    </location>
</feature>
<feature type="compositionally biased region" description="Basic and acidic residues" evidence="6">
    <location>
        <begin position="209"/>
        <end position="222"/>
    </location>
</feature>
<keyword evidence="2 5" id="KW-0812">Transmembrane</keyword>
<feature type="transmembrane region" description="Helical" evidence="7">
    <location>
        <begin position="487"/>
        <end position="506"/>
    </location>
</feature>
<accession>A0ABI8ANB2</accession>
<dbReference type="GeneTree" id="ENSGT01010000222313"/>
<feature type="compositionally biased region" description="Basic and acidic residues" evidence="6">
    <location>
        <begin position="41"/>
        <end position="63"/>
    </location>
</feature>
<feature type="domain" description="TLC" evidence="8">
    <location>
        <begin position="402"/>
        <end position="619"/>
    </location>
</feature>
<feature type="compositionally biased region" description="Low complexity" evidence="6">
    <location>
        <begin position="135"/>
        <end position="171"/>
    </location>
</feature>
<feature type="compositionally biased region" description="Basic and acidic residues" evidence="6">
    <location>
        <begin position="254"/>
        <end position="265"/>
    </location>
</feature>
<dbReference type="Ensembl" id="ENSFCTT00005090803.1">
    <property type="protein sequence ID" value="ENSFCTP00005060778.1"/>
    <property type="gene ID" value="ENSFCTG00005032891.1"/>
</dbReference>
<dbReference type="Pfam" id="PF03798">
    <property type="entry name" value="TRAM_LAG1_CLN8"/>
    <property type="match status" value="1"/>
</dbReference>
<feature type="compositionally biased region" description="Gly residues" evidence="6">
    <location>
        <begin position="8"/>
        <end position="17"/>
    </location>
</feature>
<dbReference type="Proteomes" id="UP000823872">
    <property type="component" value="Chromosome E1"/>
</dbReference>
<dbReference type="PANTHER" id="PTHR13439">
    <property type="entry name" value="CT120 PROTEIN"/>
    <property type="match status" value="1"/>
</dbReference>
<evidence type="ECO:0000259" key="8">
    <source>
        <dbReference type="PROSITE" id="PS50922"/>
    </source>
</evidence>
<feature type="transmembrane region" description="Helical" evidence="7">
    <location>
        <begin position="445"/>
        <end position="466"/>
    </location>
</feature>
<feature type="region of interest" description="Disordered" evidence="6">
    <location>
        <begin position="1"/>
        <end position="226"/>
    </location>
</feature>
<evidence type="ECO:0000256" key="3">
    <source>
        <dbReference type="ARBA" id="ARBA00022989"/>
    </source>
</evidence>
<evidence type="ECO:0000256" key="4">
    <source>
        <dbReference type="ARBA" id="ARBA00023136"/>
    </source>
</evidence>
<evidence type="ECO:0000256" key="5">
    <source>
        <dbReference type="PROSITE-ProRule" id="PRU00205"/>
    </source>
</evidence>
<name>A0ABI8ANB2_FELCA</name>
<proteinExistence type="predicted"/>
<evidence type="ECO:0000313" key="9">
    <source>
        <dbReference type="Ensembl" id="ENSFCTP00005060778.1"/>
    </source>
</evidence>
<reference evidence="9" key="3">
    <citation type="submission" date="2025-09" db="UniProtKB">
        <authorList>
            <consortium name="Ensembl"/>
        </authorList>
    </citation>
    <scope>IDENTIFICATION</scope>
    <source>
        <strain evidence="9">breed Abyssinian</strain>
    </source>
</reference>